<proteinExistence type="predicted"/>
<evidence type="ECO:0000313" key="2">
    <source>
        <dbReference type="Proteomes" id="UP000219338"/>
    </source>
</evidence>
<keyword evidence="2" id="KW-1185">Reference proteome</keyword>
<gene>
    <name evidence="1" type="ORF">ARMOST_06592</name>
</gene>
<protein>
    <submittedName>
        <fullName evidence="1">Uncharacterized protein</fullName>
    </submittedName>
</protein>
<name>A0A284R3E7_ARMOS</name>
<dbReference type="AlphaFoldDB" id="A0A284R3E7"/>
<reference evidence="2" key="1">
    <citation type="journal article" date="2017" name="Nat. Ecol. Evol.">
        <title>Genome expansion and lineage-specific genetic innovations in the forest pathogenic fungi Armillaria.</title>
        <authorList>
            <person name="Sipos G."/>
            <person name="Prasanna A.N."/>
            <person name="Walter M.C."/>
            <person name="O'Connor E."/>
            <person name="Balint B."/>
            <person name="Krizsan K."/>
            <person name="Kiss B."/>
            <person name="Hess J."/>
            <person name="Varga T."/>
            <person name="Slot J."/>
            <person name="Riley R."/>
            <person name="Boka B."/>
            <person name="Rigling D."/>
            <person name="Barry K."/>
            <person name="Lee J."/>
            <person name="Mihaltcheva S."/>
            <person name="LaButti K."/>
            <person name="Lipzen A."/>
            <person name="Waldron R."/>
            <person name="Moloney N.M."/>
            <person name="Sperisen C."/>
            <person name="Kredics L."/>
            <person name="Vagvoelgyi C."/>
            <person name="Patrignani A."/>
            <person name="Fitzpatrick D."/>
            <person name="Nagy I."/>
            <person name="Doyle S."/>
            <person name="Anderson J.B."/>
            <person name="Grigoriev I.V."/>
            <person name="Gueldener U."/>
            <person name="Muensterkoetter M."/>
            <person name="Nagy L.G."/>
        </authorList>
    </citation>
    <scope>NUCLEOTIDE SEQUENCE [LARGE SCALE GENOMIC DNA]</scope>
    <source>
        <strain evidence="2">C18/9</strain>
    </source>
</reference>
<evidence type="ECO:0000313" key="1">
    <source>
        <dbReference type="EMBL" id="SJL03241.1"/>
    </source>
</evidence>
<accession>A0A284R3E7</accession>
<organism evidence="1 2">
    <name type="scientific">Armillaria ostoyae</name>
    <name type="common">Armillaria root rot fungus</name>
    <dbReference type="NCBI Taxonomy" id="47428"/>
    <lineage>
        <taxon>Eukaryota</taxon>
        <taxon>Fungi</taxon>
        <taxon>Dikarya</taxon>
        <taxon>Basidiomycota</taxon>
        <taxon>Agaricomycotina</taxon>
        <taxon>Agaricomycetes</taxon>
        <taxon>Agaricomycetidae</taxon>
        <taxon>Agaricales</taxon>
        <taxon>Marasmiineae</taxon>
        <taxon>Physalacriaceae</taxon>
        <taxon>Armillaria</taxon>
    </lineage>
</organism>
<dbReference type="Proteomes" id="UP000219338">
    <property type="component" value="Unassembled WGS sequence"/>
</dbReference>
<dbReference type="EMBL" id="FUEG01000004">
    <property type="protein sequence ID" value="SJL03241.1"/>
    <property type="molecule type" value="Genomic_DNA"/>
</dbReference>
<sequence>MKAMTAHEVEFPLNFGSKPAKYDVMDAEKTGDGRRKQRTTNYAGSRRLELHPRLERCDFTSERVEWNFTVPLECDIEDRETILRLCLLEKWTHRYFKTLYAITEDYYREYLVVGILTCIASSWSDTYRAVTISSIQMVEAAVKAFSRLYYAMDVAGITVAPVATVDRIIEDWDSTHAIDVPTCFSACVMK</sequence>